<organism evidence="2 3">
    <name type="scientific">Symbiodinium microadriaticum</name>
    <name type="common">Dinoflagellate</name>
    <name type="synonym">Zooxanthella microadriatica</name>
    <dbReference type="NCBI Taxonomy" id="2951"/>
    <lineage>
        <taxon>Eukaryota</taxon>
        <taxon>Sar</taxon>
        <taxon>Alveolata</taxon>
        <taxon>Dinophyceae</taxon>
        <taxon>Suessiales</taxon>
        <taxon>Symbiodiniaceae</taxon>
        <taxon>Symbiodinium</taxon>
    </lineage>
</organism>
<dbReference type="Proteomes" id="UP000186817">
    <property type="component" value="Unassembled WGS sequence"/>
</dbReference>
<accession>A0A1Q9E8T9</accession>
<name>A0A1Q9E8T9_SYMMI</name>
<keyword evidence="3" id="KW-1185">Reference proteome</keyword>
<comment type="caution">
    <text evidence="2">The sequence shown here is derived from an EMBL/GenBank/DDBJ whole genome shotgun (WGS) entry which is preliminary data.</text>
</comment>
<sequence length="261" mass="27553">MTAGFSLPIRVAFGDLPSCKVTSDSGGIPELALSLALEVKIPLPGLVKLLTSFQSELESPTIEEDETPTVESLGDEEMDYQSLLAKISESPVPAISPDAEAEFIEPIPALKLEEALPAPCQTPSTAPGSVSAGAGSKMTDDEGTSSKHAESITPTVELRLESALLPQRSAAPAVLRLSETALSTSPVMEEDTGQRKPDAAEAVELRLERAVWPQSMPPVLRLSDGALATDPPTSRTGAVVRSRFSEESLEQIGTGFDWSSQ</sequence>
<feature type="region of interest" description="Disordered" evidence="1">
    <location>
        <begin position="222"/>
        <end position="242"/>
    </location>
</feature>
<gene>
    <name evidence="2" type="ORF">AK812_SmicGene13201</name>
</gene>
<feature type="compositionally biased region" description="Basic and acidic residues" evidence="1">
    <location>
        <begin position="138"/>
        <end position="150"/>
    </location>
</feature>
<evidence type="ECO:0000313" key="3">
    <source>
        <dbReference type="Proteomes" id="UP000186817"/>
    </source>
</evidence>
<feature type="region of interest" description="Disordered" evidence="1">
    <location>
        <begin position="118"/>
        <end position="152"/>
    </location>
</feature>
<evidence type="ECO:0000256" key="1">
    <source>
        <dbReference type="SAM" id="MobiDB-lite"/>
    </source>
</evidence>
<dbReference type="EMBL" id="LSRX01000226">
    <property type="protein sequence ID" value="OLQ03827.1"/>
    <property type="molecule type" value="Genomic_DNA"/>
</dbReference>
<evidence type="ECO:0000313" key="2">
    <source>
        <dbReference type="EMBL" id="OLQ03827.1"/>
    </source>
</evidence>
<reference evidence="2 3" key="1">
    <citation type="submission" date="2016-02" db="EMBL/GenBank/DDBJ databases">
        <title>Genome analysis of coral dinoflagellate symbionts highlights evolutionary adaptations to a symbiotic lifestyle.</title>
        <authorList>
            <person name="Aranda M."/>
            <person name="Li Y."/>
            <person name="Liew Y.J."/>
            <person name="Baumgarten S."/>
            <person name="Simakov O."/>
            <person name="Wilson M."/>
            <person name="Piel J."/>
            <person name="Ashoor H."/>
            <person name="Bougouffa S."/>
            <person name="Bajic V.B."/>
            <person name="Ryu T."/>
            <person name="Ravasi T."/>
            <person name="Bayer T."/>
            <person name="Micklem G."/>
            <person name="Kim H."/>
            <person name="Bhak J."/>
            <person name="Lajeunesse T.C."/>
            <person name="Voolstra C.R."/>
        </authorList>
    </citation>
    <scope>NUCLEOTIDE SEQUENCE [LARGE SCALE GENOMIC DNA]</scope>
    <source>
        <strain evidence="2 3">CCMP2467</strain>
    </source>
</reference>
<dbReference type="OrthoDB" id="10322589at2759"/>
<dbReference type="AlphaFoldDB" id="A0A1Q9E8T9"/>
<proteinExistence type="predicted"/>
<protein>
    <submittedName>
        <fullName evidence="2">Uncharacterized protein</fullName>
    </submittedName>
</protein>